<dbReference type="GeneID" id="41971206"/>
<dbReference type="InParanoid" id="A0A507B048"/>
<reference evidence="1 2" key="1">
    <citation type="submission" date="2019-06" db="EMBL/GenBank/DDBJ databases">
        <title>Draft genome sequence of the filamentous fungus Phialemoniopsis curvata isolated from diesel fuel.</title>
        <authorList>
            <person name="Varaljay V.A."/>
            <person name="Lyon W.J."/>
            <person name="Crouch A.L."/>
            <person name="Drake C.E."/>
            <person name="Hollomon J.M."/>
            <person name="Nadeau L.J."/>
            <person name="Nunn H.S."/>
            <person name="Stevenson B.S."/>
            <person name="Bojanowski C.L."/>
            <person name="Crookes-Goodson W.J."/>
        </authorList>
    </citation>
    <scope>NUCLEOTIDE SEQUENCE [LARGE SCALE GENOMIC DNA]</scope>
    <source>
        <strain evidence="1 2">D216</strain>
    </source>
</reference>
<dbReference type="RefSeq" id="XP_030998176.1">
    <property type="nucleotide sequence ID" value="XM_031138094.1"/>
</dbReference>
<accession>A0A507B048</accession>
<gene>
    <name evidence="1" type="ORF">E0L32_003759</name>
</gene>
<protein>
    <submittedName>
        <fullName evidence="1">Uncharacterized protein</fullName>
    </submittedName>
</protein>
<sequence length="506" mass="54978">MAENDLNAGSGRDHLLDASIFVKRVGGILVGRYVPSIATALSHFWFSRPTIHPIHSGHPLALAWNEGNLATDLESILDEDHIRFTLLCPFTVRDVCLIDQADPATIDALVKVVDVLRAYSLHQSVCVELTEGVMSPHNLTTNHEPTIKYGLGPSFEESFSSASCAGASIGGSGSDGTLGAYLKLDITRINEGILKTETKILALSAHHVVSPDRDDAIDGSRVCLDVHQPALTKQSAWVERLKRNMQRLQQRIESPTTPERTAMLVAEFNDVSALLGKAESFSTHFGKVFCTSGLTVSSILTLGRIAHLEWALIEVDASRLGDDSIPITNRPAPHVLDELARVIKRHDYVEAARSEDERVFKIGAASATTIGFCNGTCALVRTYGEVEYHVIANLILPDVGFSAFSAHGDSGAVIRAFPDEGEHKAIGLLYSGFKNETPSPSDVVPPPATLQAMSDVRFHHSPEVDLRGMTLYTPMDHIMESMRAGLMSMLEADGAEVVHLHLELLD</sequence>
<organism evidence="1 2">
    <name type="scientific">Thyridium curvatum</name>
    <dbReference type="NCBI Taxonomy" id="1093900"/>
    <lineage>
        <taxon>Eukaryota</taxon>
        <taxon>Fungi</taxon>
        <taxon>Dikarya</taxon>
        <taxon>Ascomycota</taxon>
        <taxon>Pezizomycotina</taxon>
        <taxon>Sordariomycetes</taxon>
        <taxon>Sordariomycetidae</taxon>
        <taxon>Thyridiales</taxon>
        <taxon>Thyridiaceae</taxon>
        <taxon>Thyridium</taxon>
    </lineage>
</organism>
<proteinExistence type="predicted"/>
<evidence type="ECO:0000313" key="1">
    <source>
        <dbReference type="EMBL" id="TPX16465.1"/>
    </source>
</evidence>
<keyword evidence="2" id="KW-1185">Reference proteome</keyword>
<dbReference type="OrthoDB" id="5424209at2759"/>
<dbReference type="Proteomes" id="UP000319257">
    <property type="component" value="Unassembled WGS sequence"/>
</dbReference>
<name>A0A507B048_9PEZI</name>
<dbReference type="EMBL" id="SKBQ01000017">
    <property type="protein sequence ID" value="TPX16465.1"/>
    <property type="molecule type" value="Genomic_DNA"/>
</dbReference>
<dbReference type="AlphaFoldDB" id="A0A507B048"/>
<comment type="caution">
    <text evidence="1">The sequence shown here is derived from an EMBL/GenBank/DDBJ whole genome shotgun (WGS) entry which is preliminary data.</text>
</comment>
<evidence type="ECO:0000313" key="2">
    <source>
        <dbReference type="Proteomes" id="UP000319257"/>
    </source>
</evidence>